<name>A0A9D4G344_DREPO</name>
<dbReference type="EMBL" id="JAIWYP010000006">
    <property type="protein sequence ID" value="KAH3807720.1"/>
    <property type="molecule type" value="Genomic_DNA"/>
</dbReference>
<dbReference type="Proteomes" id="UP000828390">
    <property type="component" value="Unassembled WGS sequence"/>
</dbReference>
<proteinExistence type="predicted"/>
<sequence>MGDGLGAGYCRNYLFCPGKDIIGTNILTKVLTRTKAPLPPFGSCFQSTGTMFKIIQDIIGTNLLTTFHEDRTINVASKVLNHFSTRPRYHWANLLSKFREEPTINEASRVLSRKFAMPLDDHVFQQTPTGGNMFCNQLQPKLIQDTIWTNLLTKFHEDQTINVDSIVLTRQMLTMHD</sequence>
<evidence type="ECO:0000313" key="1">
    <source>
        <dbReference type="EMBL" id="KAH3807720.1"/>
    </source>
</evidence>
<organism evidence="1 2">
    <name type="scientific">Dreissena polymorpha</name>
    <name type="common">Zebra mussel</name>
    <name type="synonym">Mytilus polymorpha</name>
    <dbReference type="NCBI Taxonomy" id="45954"/>
    <lineage>
        <taxon>Eukaryota</taxon>
        <taxon>Metazoa</taxon>
        <taxon>Spiralia</taxon>
        <taxon>Lophotrochozoa</taxon>
        <taxon>Mollusca</taxon>
        <taxon>Bivalvia</taxon>
        <taxon>Autobranchia</taxon>
        <taxon>Heteroconchia</taxon>
        <taxon>Euheterodonta</taxon>
        <taxon>Imparidentia</taxon>
        <taxon>Neoheterodontei</taxon>
        <taxon>Myida</taxon>
        <taxon>Dreissenoidea</taxon>
        <taxon>Dreissenidae</taxon>
        <taxon>Dreissena</taxon>
    </lineage>
</organism>
<accession>A0A9D4G344</accession>
<evidence type="ECO:0000313" key="2">
    <source>
        <dbReference type="Proteomes" id="UP000828390"/>
    </source>
</evidence>
<comment type="caution">
    <text evidence="1">The sequence shown here is derived from an EMBL/GenBank/DDBJ whole genome shotgun (WGS) entry which is preliminary data.</text>
</comment>
<keyword evidence="2" id="KW-1185">Reference proteome</keyword>
<reference evidence="1" key="2">
    <citation type="submission" date="2020-11" db="EMBL/GenBank/DDBJ databases">
        <authorList>
            <person name="McCartney M.A."/>
            <person name="Auch B."/>
            <person name="Kono T."/>
            <person name="Mallez S."/>
            <person name="Becker A."/>
            <person name="Gohl D.M."/>
            <person name="Silverstein K.A.T."/>
            <person name="Koren S."/>
            <person name="Bechman K.B."/>
            <person name="Herman A."/>
            <person name="Abrahante J.E."/>
            <person name="Garbe J."/>
        </authorList>
    </citation>
    <scope>NUCLEOTIDE SEQUENCE</scope>
    <source>
        <strain evidence="1">Duluth1</strain>
        <tissue evidence="1">Whole animal</tissue>
    </source>
</reference>
<dbReference type="AlphaFoldDB" id="A0A9D4G344"/>
<gene>
    <name evidence="1" type="ORF">DPMN_136067</name>
</gene>
<reference evidence="1" key="1">
    <citation type="journal article" date="2019" name="bioRxiv">
        <title>The Genome of the Zebra Mussel, Dreissena polymorpha: A Resource for Invasive Species Research.</title>
        <authorList>
            <person name="McCartney M.A."/>
            <person name="Auch B."/>
            <person name="Kono T."/>
            <person name="Mallez S."/>
            <person name="Zhang Y."/>
            <person name="Obille A."/>
            <person name="Becker A."/>
            <person name="Abrahante J.E."/>
            <person name="Garbe J."/>
            <person name="Badalamenti J.P."/>
            <person name="Herman A."/>
            <person name="Mangelson H."/>
            <person name="Liachko I."/>
            <person name="Sullivan S."/>
            <person name="Sone E.D."/>
            <person name="Koren S."/>
            <person name="Silverstein K.A.T."/>
            <person name="Beckman K.B."/>
            <person name="Gohl D.M."/>
        </authorList>
    </citation>
    <scope>NUCLEOTIDE SEQUENCE</scope>
    <source>
        <strain evidence="1">Duluth1</strain>
        <tissue evidence="1">Whole animal</tissue>
    </source>
</reference>
<protein>
    <submittedName>
        <fullName evidence="1">Uncharacterized protein</fullName>
    </submittedName>
</protein>